<keyword evidence="1" id="KW-0472">Membrane</keyword>
<evidence type="ECO:0000256" key="1">
    <source>
        <dbReference type="SAM" id="Phobius"/>
    </source>
</evidence>
<reference evidence="2 3" key="1">
    <citation type="submission" date="2019-06" db="EMBL/GenBank/DDBJ databases">
        <title>Draft genomes of female and male turbot (Scophthalmus maximus).</title>
        <authorList>
            <person name="Xu H."/>
            <person name="Xu X.-W."/>
            <person name="Shao C."/>
            <person name="Chen S."/>
        </authorList>
    </citation>
    <scope>NUCLEOTIDE SEQUENCE [LARGE SCALE GENOMIC DNA]</scope>
    <source>
        <strain evidence="2">Ysfricsl-2016a</strain>
        <tissue evidence="2">Blood</tissue>
    </source>
</reference>
<organism evidence="2 3">
    <name type="scientific">Scophthalmus maximus</name>
    <name type="common">Turbot</name>
    <name type="synonym">Psetta maxima</name>
    <dbReference type="NCBI Taxonomy" id="52904"/>
    <lineage>
        <taxon>Eukaryota</taxon>
        <taxon>Metazoa</taxon>
        <taxon>Chordata</taxon>
        <taxon>Craniata</taxon>
        <taxon>Vertebrata</taxon>
        <taxon>Euteleostomi</taxon>
        <taxon>Actinopterygii</taxon>
        <taxon>Neopterygii</taxon>
        <taxon>Teleostei</taxon>
        <taxon>Neoteleostei</taxon>
        <taxon>Acanthomorphata</taxon>
        <taxon>Carangaria</taxon>
        <taxon>Pleuronectiformes</taxon>
        <taxon>Pleuronectoidei</taxon>
        <taxon>Scophthalmidae</taxon>
        <taxon>Scophthalmus</taxon>
    </lineage>
</organism>
<evidence type="ECO:0000313" key="3">
    <source>
        <dbReference type="Proteomes" id="UP000438429"/>
    </source>
</evidence>
<dbReference type="EMBL" id="VEVO01000001">
    <property type="protein sequence ID" value="KAF0046894.1"/>
    <property type="molecule type" value="Genomic_DNA"/>
</dbReference>
<evidence type="ECO:0000313" key="2">
    <source>
        <dbReference type="EMBL" id="KAF0046894.1"/>
    </source>
</evidence>
<keyword evidence="1" id="KW-1133">Transmembrane helix</keyword>
<dbReference type="Proteomes" id="UP000438429">
    <property type="component" value="Unassembled WGS sequence"/>
</dbReference>
<sequence>MVSSAAPPHPPPLLPTHTAVRAQLLLLLLLAHLVVIRVPGTLSYYYDRNTWTAHRLPALTLREKKKQMLLAAKCIGPLFLSCITPNWCSSNISFYMNERLEIQIWTKLDIKHSSFPENPQNDNFELPDLTDINNLIDSLEGSSKIVPCPVCFWKKCSGDSTKHMVSSFNISHNCHDGDDDNNNGSRSRRRLQLQCNNAAKTMLRCSFGR</sequence>
<comment type="caution">
    <text evidence="2">The sequence shown here is derived from an EMBL/GenBank/DDBJ whole genome shotgun (WGS) entry which is preliminary data.</text>
</comment>
<dbReference type="AlphaFoldDB" id="A0A6A4TUL1"/>
<name>A0A6A4TUL1_SCOMX</name>
<accession>A0A6A4TUL1</accession>
<proteinExistence type="predicted"/>
<keyword evidence="1" id="KW-0812">Transmembrane</keyword>
<protein>
    <submittedName>
        <fullName evidence="2">Uncharacterized protein</fullName>
    </submittedName>
</protein>
<gene>
    <name evidence="2" type="ORF">F2P81_000527</name>
</gene>
<feature type="transmembrane region" description="Helical" evidence="1">
    <location>
        <begin position="20"/>
        <end position="46"/>
    </location>
</feature>